<gene>
    <name evidence="1" type="ORF">CQ022_20945</name>
    <name evidence="2" type="ORF">CQ033_20950</name>
</gene>
<proteinExistence type="predicted"/>
<evidence type="ECO:0000313" key="4">
    <source>
        <dbReference type="Proteomes" id="UP000238534"/>
    </source>
</evidence>
<sequence length="206" mass="24524">MNKIIMLMLMLMWLSIFIQCQSQKKDKYMIPIVDNKYEKFDIENFQNKSVRGYLKVRENNNTYIQDFQSPGYREMIYNDNLFYKVTKFFYENGNIEKKGCLFNEGSVAGIWYYFDKSGKIVKEENTDEGYEFKPEDIIVYCEKNKINLSKGYHDSGYQTRVLKQEFEGKKVWRISHQTSGDTIEEIILDGKTGKELQKKTVPFYNP</sequence>
<dbReference type="AlphaFoldDB" id="A0A2S9CJK5"/>
<evidence type="ECO:0000313" key="1">
    <source>
        <dbReference type="EMBL" id="PRB80677.1"/>
    </source>
</evidence>
<dbReference type="RefSeq" id="WP_105684430.1">
    <property type="nucleotide sequence ID" value="NZ_JBBGZD010000006.1"/>
</dbReference>
<dbReference type="EMBL" id="PCPP01000006">
    <property type="protein sequence ID" value="PRB80677.1"/>
    <property type="molecule type" value="Genomic_DNA"/>
</dbReference>
<evidence type="ECO:0008006" key="5">
    <source>
        <dbReference type="Google" id="ProtNLM"/>
    </source>
</evidence>
<dbReference type="Proteomes" id="UP000238534">
    <property type="component" value="Unassembled WGS sequence"/>
</dbReference>
<reference evidence="3 4" key="1">
    <citation type="submission" date="2017-09" db="EMBL/GenBank/DDBJ databases">
        <title>Genomic, metabolic, and phenotypic characteristics of bacterial isolates from the natural microbiome of the model nematode Caenorhabditis elegans.</title>
        <authorList>
            <person name="Zimmermann J."/>
            <person name="Obeng N."/>
            <person name="Yang W."/>
            <person name="Obeng O."/>
            <person name="Kissoyan K."/>
            <person name="Pees B."/>
            <person name="Dirksen P."/>
            <person name="Hoppner M."/>
            <person name="Franke A."/>
            <person name="Rosenstiel P."/>
            <person name="Leippe M."/>
            <person name="Dierking K."/>
            <person name="Kaleta C."/>
            <person name="Schulenburg H."/>
        </authorList>
    </citation>
    <scope>NUCLEOTIDE SEQUENCE [LARGE SCALE GENOMIC DNA]</scope>
    <source>
        <strain evidence="1 4">MYb25</strain>
        <strain evidence="2 3">MYb44</strain>
    </source>
</reference>
<dbReference type="OrthoDB" id="1274094at2"/>
<dbReference type="EMBL" id="PCPH01000008">
    <property type="protein sequence ID" value="PRB87526.1"/>
    <property type="molecule type" value="Genomic_DNA"/>
</dbReference>
<organism evidence="1 4">
    <name type="scientific">Chryseobacterium culicis</name>
    <dbReference type="NCBI Taxonomy" id="680127"/>
    <lineage>
        <taxon>Bacteria</taxon>
        <taxon>Pseudomonadati</taxon>
        <taxon>Bacteroidota</taxon>
        <taxon>Flavobacteriia</taxon>
        <taxon>Flavobacteriales</taxon>
        <taxon>Weeksellaceae</taxon>
        <taxon>Chryseobacterium group</taxon>
        <taxon>Chryseobacterium</taxon>
    </lineage>
</organism>
<protein>
    <recommendedName>
        <fullName evidence="5">MORN repeat variant</fullName>
    </recommendedName>
</protein>
<evidence type="ECO:0000313" key="2">
    <source>
        <dbReference type="EMBL" id="PRB87526.1"/>
    </source>
</evidence>
<name>A0A2S9CJK5_CHRCI</name>
<evidence type="ECO:0000313" key="3">
    <source>
        <dbReference type="Proteomes" id="UP000238325"/>
    </source>
</evidence>
<comment type="caution">
    <text evidence="1">The sequence shown here is derived from an EMBL/GenBank/DDBJ whole genome shotgun (WGS) entry which is preliminary data.</text>
</comment>
<keyword evidence="3" id="KW-1185">Reference proteome</keyword>
<dbReference type="Proteomes" id="UP000238325">
    <property type="component" value="Unassembled WGS sequence"/>
</dbReference>
<accession>A0A2S9CJK5</accession>